<evidence type="ECO:0000313" key="2">
    <source>
        <dbReference type="Proteomes" id="UP000595636"/>
    </source>
</evidence>
<accession>A0A7T7RDZ1</accession>
<dbReference type="Proteomes" id="UP000595636">
    <property type="component" value="Chromosome"/>
</dbReference>
<protein>
    <submittedName>
        <fullName evidence="1">Uncharacterized protein</fullName>
    </submittedName>
</protein>
<dbReference type="AlphaFoldDB" id="A0A7T7RDZ1"/>
<sequence>MSETTPYDEDRAAHSRQGLARLVLSDHAKDVANSAAGLVGTRHDAYTGLGGRVSQAQQLVELAERSLASAVIYEVERGSSWAQVAAYLGISADEARERYAPAVRKWNIAFEEPYKLDETGRKRIPQLPTAAYDPAWACAQLDQWAFLQRIGIDGDQAVSSGLVMARSPDGQDAAAEEN</sequence>
<evidence type="ECO:0000313" key="1">
    <source>
        <dbReference type="EMBL" id="QQM43213.1"/>
    </source>
</evidence>
<proteinExistence type="predicted"/>
<reference evidence="1 2" key="1">
    <citation type="submission" date="2020-12" db="EMBL/GenBank/DDBJ databases">
        <title>A novel species.</title>
        <authorList>
            <person name="Li K."/>
        </authorList>
    </citation>
    <scope>NUCLEOTIDE SEQUENCE [LARGE SCALE GENOMIC DNA]</scope>
    <source>
        <strain evidence="1 2">ZYC-3</strain>
    </source>
</reference>
<name>A0A7T7RDZ1_9ACTN</name>
<keyword evidence="2" id="KW-1185">Reference proteome</keyword>
<dbReference type="KEGG" id="slf:JEQ17_29935"/>
<dbReference type="EMBL" id="CP066831">
    <property type="protein sequence ID" value="QQM43213.1"/>
    <property type="molecule type" value="Genomic_DNA"/>
</dbReference>
<organism evidence="1 2">
    <name type="scientific">Streptomyces liliifuscus</name>
    <dbReference type="NCBI Taxonomy" id="2797636"/>
    <lineage>
        <taxon>Bacteria</taxon>
        <taxon>Bacillati</taxon>
        <taxon>Actinomycetota</taxon>
        <taxon>Actinomycetes</taxon>
        <taxon>Kitasatosporales</taxon>
        <taxon>Streptomycetaceae</taxon>
        <taxon>Streptomyces</taxon>
    </lineage>
</organism>
<gene>
    <name evidence="1" type="ORF">JEQ17_29935</name>
</gene>
<dbReference type="RefSeq" id="WP_200398049.1">
    <property type="nucleotide sequence ID" value="NZ_CP066831.1"/>
</dbReference>